<dbReference type="Proteomes" id="UP000291084">
    <property type="component" value="Chromosome 9"/>
</dbReference>
<accession>A0A0S3SXS2</accession>
<evidence type="ECO:0000256" key="1">
    <source>
        <dbReference type="SAM" id="MobiDB-lite"/>
    </source>
</evidence>
<dbReference type="AlphaFoldDB" id="A0A0S3SXS2"/>
<sequence length="145" mass="16815">MKISDETTRASRPFPSTIVVPSPNSDLQPHRWPSHRNPRTPARLKRLARTSAGKRSKPETFLSKWKIHGNGDPLEELDREKDFRLFQLFTKPTINAINKYHHITSEFELVTFNPKRKDQPLMVAVSILRDEEEDPTAKVEEQLFG</sequence>
<evidence type="ECO:0000313" key="3">
    <source>
        <dbReference type="Proteomes" id="UP000291084"/>
    </source>
</evidence>
<reference evidence="2 3" key="1">
    <citation type="journal article" date="2015" name="Sci. Rep.">
        <title>The power of single molecule real-time sequencing technology in the de novo assembly of a eukaryotic genome.</title>
        <authorList>
            <person name="Sakai H."/>
            <person name="Naito K."/>
            <person name="Ogiso-Tanaka E."/>
            <person name="Takahashi Y."/>
            <person name="Iseki K."/>
            <person name="Muto C."/>
            <person name="Satou K."/>
            <person name="Teruya K."/>
            <person name="Shiroma A."/>
            <person name="Shimoji M."/>
            <person name="Hirano T."/>
            <person name="Itoh T."/>
            <person name="Kaga A."/>
            <person name="Tomooka N."/>
        </authorList>
    </citation>
    <scope>NUCLEOTIDE SEQUENCE [LARGE SCALE GENOMIC DNA]</scope>
    <source>
        <strain evidence="3">cv. Shumari</strain>
    </source>
</reference>
<feature type="region of interest" description="Disordered" evidence="1">
    <location>
        <begin position="1"/>
        <end position="40"/>
    </location>
</feature>
<gene>
    <name evidence="2" type="primary">Vigan.09G096200</name>
    <name evidence="2" type="ORF">VIGAN_09096200</name>
</gene>
<keyword evidence="3" id="KW-1185">Reference proteome</keyword>
<proteinExistence type="predicted"/>
<organism evidence="2 3">
    <name type="scientific">Vigna angularis var. angularis</name>
    <dbReference type="NCBI Taxonomy" id="157739"/>
    <lineage>
        <taxon>Eukaryota</taxon>
        <taxon>Viridiplantae</taxon>
        <taxon>Streptophyta</taxon>
        <taxon>Embryophyta</taxon>
        <taxon>Tracheophyta</taxon>
        <taxon>Spermatophyta</taxon>
        <taxon>Magnoliopsida</taxon>
        <taxon>eudicotyledons</taxon>
        <taxon>Gunneridae</taxon>
        <taxon>Pentapetalae</taxon>
        <taxon>rosids</taxon>
        <taxon>fabids</taxon>
        <taxon>Fabales</taxon>
        <taxon>Fabaceae</taxon>
        <taxon>Papilionoideae</taxon>
        <taxon>50 kb inversion clade</taxon>
        <taxon>NPAAA clade</taxon>
        <taxon>indigoferoid/millettioid clade</taxon>
        <taxon>Phaseoleae</taxon>
        <taxon>Vigna</taxon>
    </lineage>
</organism>
<protein>
    <submittedName>
        <fullName evidence="2">Uncharacterized protein</fullName>
    </submittedName>
</protein>
<dbReference type="EMBL" id="AP015042">
    <property type="protein sequence ID" value="BAT97503.1"/>
    <property type="molecule type" value="Genomic_DNA"/>
</dbReference>
<name>A0A0S3SXS2_PHAAN</name>
<evidence type="ECO:0000313" key="2">
    <source>
        <dbReference type="EMBL" id="BAT97503.1"/>
    </source>
</evidence>